<evidence type="ECO:0000256" key="3">
    <source>
        <dbReference type="ARBA" id="ARBA00023163"/>
    </source>
</evidence>
<dbReference type="GO" id="GO:0003677">
    <property type="term" value="F:DNA binding"/>
    <property type="evidence" value="ECO:0007669"/>
    <property type="project" value="UniProtKB-KW"/>
</dbReference>
<feature type="domain" description="HTH gntR-type" evidence="4">
    <location>
        <begin position="6"/>
        <end position="74"/>
    </location>
</feature>
<dbReference type="PANTHER" id="PTHR38445:SF7">
    <property type="entry name" value="GNTR-FAMILY TRANSCRIPTIONAL REGULATOR"/>
    <property type="match status" value="1"/>
</dbReference>
<proteinExistence type="predicted"/>
<organism evidence="5 6">
    <name type="scientific">Gulosibacter chungangensis</name>
    <dbReference type="NCBI Taxonomy" id="979746"/>
    <lineage>
        <taxon>Bacteria</taxon>
        <taxon>Bacillati</taxon>
        <taxon>Actinomycetota</taxon>
        <taxon>Actinomycetes</taxon>
        <taxon>Micrococcales</taxon>
        <taxon>Microbacteriaceae</taxon>
        <taxon>Gulosibacter</taxon>
    </lineage>
</organism>
<dbReference type="AlphaFoldDB" id="A0A7J5BBY9"/>
<evidence type="ECO:0000259" key="4">
    <source>
        <dbReference type="PROSITE" id="PS50949"/>
    </source>
</evidence>
<dbReference type="InterPro" id="IPR036388">
    <property type="entry name" value="WH-like_DNA-bd_sf"/>
</dbReference>
<evidence type="ECO:0000256" key="2">
    <source>
        <dbReference type="ARBA" id="ARBA00023125"/>
    </source>
</evidence>
<gene>
    <name evidence="5" type="ORF">F8O05_05525</name>
</gene>
<evidence type="ECO:0000313" key="5">
    <source>
        <dbReference type="EMBL" id="KAB1643660.1"/>
    </source>
</evidence>
<dbReference type="Proteomes" id="UP000433493">
    <property type="component" value="Unassembled WGS sequence"/>
</dbReference>
<comment type="caution">
    <text evidence="5">The sequence shown here is derived from an EMBL/GenBank/DDBJ whole genome shotgun (WGS) entry which is preliminary data.</text>
</comment>
<keyword evidence="6" id="KW-1185">Reference proteome</keyword>
<keyword evidence="3" id="KW-0804">Transcription</keyword>
<dbReference type="Gene3D" id="1.10.10.10">
    <property type="entry name" value="Winged helix-like DNA-binding domain superfamily/Winged helix DNA-binding domain"/>
    <property type="match status" value="1"/>
</dbReference>
<name>A0A7J5BBY9_9MICO</name>
<dbReference type="Pfam" id="PF00392">
    <property type="entry name" value="GntR"/>
    <property type="match status" value="1"/>
</dbReference>
<dbReference type="SUPFAM" id="SSF46785">
    <property type="entry name" value="Winged helix' DNA-binding domain"/>
    <property type="match status" value="1"/>
</dbReference>
<dbReference type="PROSITE" id="PS50949">
    <property type="entry name" value="HTH_GNTR"/>
    <property type="match status" value="1"/>
</dbReference>
<sequence length="93" mass="10179">MYETARGKPLSRRFRSKDSIRSGELEAGHRLPSIRQFVGDLRIAPGTVARAYRELETMGLITSNRAGGTRVLPGISVRSPRLISSARDAALQA</sequence>
<protein>
    <submittedName>
        <fullName evidence="5">GntR family transcriptional regulator</fullName>
    </submittedName>
</protein>
<dbReference type="EMBL" id="WBKB01000003">
    <property type="protein sequence ID" value="KAB1643660.1"/>
    <property type="molecule type" value="Genomic_DNA"/>
</dbReference>
<dbReference type="GO" id="GO:0003700">
    <property type="term" value="F:DNA-binding transcription factor activity"/>
    <property type="evidence" value="ECO:0007669"/>
    <property type="project" value="InterPro"/>
</dbReference>
<evidence type="ECO:0000313" key="6">
    <source>
        <dbReference type="Proteomes" id="UP000433493"/>
    </source>
</evidence>
<dbReference type="SMART" id="SM00345">
    <property type="entry name" value="HTH_GNTR"/>
    <property type="match status" value="1"/>
</dbReference>
<keyword evidence="2" id="KW-0238">DNA-binding</keyword>
<reference evidence="5 6" key="1">
    <citation type="submission" date="2019-09" db="EMBL/GenBank/DDBJ databases">
        <title>Phylogeny of genus Pseudoclavibacter and closely related genus.</title>
        <authorList>
            <person name="Li Y."/>
        </authorList>
    </citation>
    <scope>NUCLEOTIDE SEQUENCE [LARGE SCALE GENOMIC DNA]</scope>
    <source>
        <strain evidence="5 6">KCTC 13959</strain>
    </source>
</reference>
<evidence type="ECO:0000256" key="1">
    <source>
        <dbReference type="ARBA" id="ARBA00023015"/>
    </source>
</evidence>
<dbReference type="PANTHER" id="PTHR38445">
    <property type="entry name" value="HTH-TYPE TRANSCRIPTIONAL REPRESSOR YTRA"/>
    <property type="match status" value="1"/>
</dbReference>
<dbReference type="OrthoDB" id="4307011at2"/>
<accession>A0A7J5BBY9</accession>
<dbReference type="InterPro" id="IPR000524">
    <property type="entry name" value="Tscrpt_reg_HTH_GntR"/>
</dbReference>
<dbReference type="InterPro" id="IPR036390">
    <property type="entry name" value="WH_DNA-bd_sf"/>
</dbReference>
<keyword evidence="1" id="KW-0805">Transcription regulation</keyword>